<feature type="signal peptide" evidence="1">
    <location>
        <begin position="1"/>
        <end position="21"/>
    </location>
</feature>
<accession>A0ABU1LDR8</accession>
<comment type="caution">
    <text evidence="2">The sequence shown here is derived from an EMBL/GenBank/DDBJ whole genome shotgun (WGS) entry which is preliminary data.</text>
</comment>
<dbReference type="RefSeq" id="WP_115982823.1">
    <property type="nucleotide sequence ID" value="NZ_JAVDQS010000004.1"/>
</dbReference>
<dbReference type="EMBL" id="JAVDQS010000004">
    <property type="protein sequence ID" value="MDR6404866.1"/>
    <property type="molecule type" value="Genomic_DNA"/>
</dbReference>
<evidence type="ECO:0008006" key="4">
    <source>
        <dbReference type="Google" id="ProtNLM"/>
    </source>
</evidence>
<evidence type="ECO:0000256" key="1">
    <source>
        <dbReference type="SAM" id="SignalP"/>
    </source>
</evidence>
<name>A0ABU1LDR8_9FLAO</name>
<reference evidence="2 3" key="1">
    <citation type="submission" date="2023-07" db="EMBL/GenBank/DDBJ databases">
        <title>Sorghum-associated microbial communities from plants grown in Nebraska, USA.</title>
        <authorList>
            <person name="Schachtman D."/>
        </authorList>
    </citation>
    <scope>NUCLEOTIDE SEQUENCE [LARGE SCALE GENOMIC DNA]</scope>
    <source>
        <strain evidence="2 3">DS1709</strain>
    </source>
</reference>
<keyword evidence="3" id="KW-1185">Reference proteome</keyword>
<keyword evidence="1" id="KW-0732">Signal</keyword>
<dbReference type="PROSITE" id="PS51257">
    <property type="entry name" value="PROKAR_LIPOPROTEIN"/>
    <property type="match status" value="1"/>
</dbReference>
<evidence type="ECO:0000313" key="3">
    <source>
        <dbReference type="Proteomes" id="UP001184853"/>
    </source>
</evidence>
<organism evidence="2 3">
    <name type="scientific">Chryseobacterium geocarposphaerae</name>
    <dbReference type="NCBI Taxonomy" id="1416776"/>
    <lineage>
        <taxon>Bacteria</taxon>
        <taxon>Pseudomonadati</taxon>
        <taxon>Bacteroidota</taxon>
        <taxon>Flavobacteriia</taxon>
        <taxon>Flavobacteriales</taxon>
        <taxon>Weeksellaceae</taxon>
        <taxon>Chryseobacterium group</taxon>
        <taxon>Chryseobacterium</taxon>
    </lineage>
</organism>
<gene>
    <name evidence="2" type="ORF">J2781_001790</name>
</gene>
<feature type="chain" id="PRO_5046706914" description="Lipoprotein" evidence="1">
    <location>
        <begin position="22"/>
        <end position="156"/>
    </location>
</feature>
<protein>
    <recommendedName>
        <fullName evidence="4">Lipoprotein</fullName>
    </recommendedName>
</protein>
<dbReference type="Proteomes" id="UP001184853">
    <property type="component" value="Unassembled WGS sequence"/>
</dbReference>
<evidence type="ECO:0000313" key="2">
    <source>
        <dbReference type="EMBL" id="MDR6404866.1"/>
    </source>
</evidence>
<sequence>MKKLTLLFISLLFIFSCSSRSTFNPNDPNVVYSEAHNYYMGKMDNEEVISKKITSFKEFSSLFAMEPKIGKDGYALSDEKPTQIDFSKNNVVALIAPQSFKNKEIVVNNIVKDQGNIIVRYSIKDKTVTSTTSHFNPFKILIIDKRYDGNISLNKL</sequence>
<proteinExistence type="predicted"/>